<dbReference type="PROSITE" id="PS00818">
    <property type="entry name" value="DPS_1"/>
    <property type="match status" value="1"/>
</dbReference>
<keyword evidence="5" id="KW-1185">Reference proteome</keyword>
<evidence type="ECO:0000313" key="4">
    <source>
        <dbReference type="EMBL" id="ADY58445.1"/>
    </source>
</evidence>
<proteinExistence type="inferred from homology"/>
<reference evidence="5" key="1">
    <citation type="submission" date="2011-02" db="EMBL/GenBank/DDBJ databases">
        <title>The complete genome of Planctomyces brasiliensis DSM 5305.</title>
        <authorList>
            <person name="Lucas S."/>
            <person name="Copeland A."/>
            <person name="Lapidus A."/>
            <person name="Bruce D."/>
            <person name="Goodwin L."/>
            <person name="Pitluck S."/>
            <person name="Kyrpides N."/>
            <person name="Mavromatis K."/>
            <person name="Pagani I."/>
            <person name="Ivanova N."/>
            <person name="Ovchinnikova G."/>
            <person name="Lu M."/>
            <person name="Detter J.C."/>
            <person name="Han C."/>
            <person name="Land M."/>
            <person name="Hauser L."/>
            <person name="Markowitz V."/>
            <person name="Cheng J.-F."/>
            <person name="Hugenholtz P."/>
            <person name="Woyke T."/>
            <person name="Wu D."/>
            <person name="Tindall B."/>
            <person name="Pomrenke H.G."/>
            <person name="Brambilla E."/>
            <person name="Klenk H.-P."/>
            <person name="Eisen J.A."/>
        </authorList>
    </citation>
    <scope>NUCLEOTIDE SEQUENCE [LARGE SCALE GENOMIC DNA]</scope>
    <source>
        <strain evidence="5">ATCC 49424 / DSM 5305 / JCM 21570 / NBRC 103401 / IFAM 1448</strain>
    </source>
</reference>
<dbReference type="PANTHER" id="PTHR42932:SF2">
    <property type="entry name" value="DNA PROTECTION DURING STARVATION PROTEIN 1"/>
    <property type="match status" value="1"/>
</dbReference>
<dbReference type="CDD" id="cd01043">
    <property type="entry name" value="DPS"/>
    <property type="match status" value="1"/>
</dbReference>
<name>F0SHK7_RUBBR</name>
<evidence type="ECO:0000313" key="5">
    <source>
        <dbReference type="Proteomes" id="UP000006860"/>
    </source>
</evidence>
<gene>
    <name evidence="4" type="ordered locus">Plabr_0822</name>
</gene>
<protein>
    <submittedName>
        <fullName evidence="4">Ferritin Dps family protein</fullName>
    </submittedName>
</protein>
<dbReference type="InterPro" id="IPR002177">
    <property type="entry name" value="DPS_DNA-bd"/>
</dbReference>
<dbReference type="InterPro" id="IPR012347">
    <property type="entry name" value="Ferritin-like"/>
</dbReference>
<dbReference type="HOGENOM" id="CLU_098183_1_3_0"/>
<accession>F0SHK7</accession>
<comment type="similarity">
    <text evidence="1 2">Belongs to the Dps family.</text>
</comment>
<dbReference type="PRINTS" id="PR01346">
    <property type="entry name" value="HELNAPAPROT"/>
</dbReference>
<dbReference type="GO" id="GO:0016722">
    <property type="term" value="F:oxidoreductase activity, acting on metal ions"/>
    <property type="evidence" value="ECO:0007669"/>
    <property type="project" value="InterPro"/>
</dbReference>
<organism evidence="4 5">
    <name type="scientific">Rubinisphaera brasiliensis (strain ATCC 49424 / DSM 5305 / JCM 21570 / IAM 15109 / NBRC 103401 / IFAM 1448)</name>
    <name type="common">Planctomyces brasiliensis</name>
    <dbReference type="NCBI Taxonomy" id="756272"/>
    <lineage>
        <taxon>Bacteria</taxon>
        <taxon>Pseudomonadati</taxon>
        <taxon>Planctomycetota</taxon>
        <taxon>Planctomycetia</taxon>
        <taxon>Planctomycetales</taxon>
        <taxon>Planctomycetaceae</taxon>
        <taxon>Rubinisphaera</taxon>
    </lineage>
</organism>
<dbReference type="OrthoDB" id="9797023at2"/>
<dbReference type="eggNOG" id="COG0783">
    <property type="taxonomic scope" value="Bacteria"/>
</dbReference>
<dbReference type="Pfam" id="PF00210">
    <property type="entry name" value="Ferritin"/>
    <property type="match status" value="1"/>
</dbReference>
<dbReference type="EMBL" id="CP002546">
    <property type="protein sequence ID" value="ADY58445.1"/>
    <property type="molecule type" value="Genomic_DNA"/>
</dbReference>
<dbReference type="PANTHER" id="PTHR42932">
    <property type="entry name" value="GENERAL STRESS PROTEIN 20U"/>
    <property type="match status" value="1"/>
</dbReference>
<dbReference type="InterPro" id="IPR009078">
    <property type="entry name" value="Ferritin-like_SF"/>
</dbReference>
<dbReference type="RefSeq" id="WP_013627185.1">
    <property type="nucleotide sequence ID" value="NC_015174.1"/>
</dbReference>
<dbReference type="InterPro" id="IPR008331">
    <property type="entry name" value="Ferritin_DPS_dom"/>
</dbReference>
<dbReference type="KEGG" id="pbs:Plabr_0822"/>
<dbReference type="STRING" id="756272.Plabr_0822"/>
<dbReference type="SUPFAM" id="SSF47240">
    <property type="entry name" value="Ferritin-like"/>
    <property type="match status" value="1"/>
</dbReference>
<sequence>MSEFPHQILPEEKTKQVVEQLQQRLVDLIDLGLQLKQAHWCVIGNNFRTVHLQLDEILVDVREGSDEVAERVSTLGMAPDGLAKTVADSAKLKSMNVAFASASDTIKTVAQLLDTTVQGLRSSIEVMGDLDPITEDLLIGISAGLEKHLWMVQAQEK</sequence>
<evidence type="ECO:0000256" key="2">
    <source>
        <dbReference type="RuleBase" id="RU003875"/>
    </source>
</evidence>
<evidence type="ECO:0000256" key="1">
    <source>
        <dbReference type="ARBA" id="ARBA00009497"/>
    </source>
</evidence>
<dbReference type="GO" id="GO:0008199">
    <property type="term" value="F:ferric iron binding"/>
    <property type="evidence" value="ECO:0007669"/>
    <property type="project" value="InterPro"/>
</dbReference>
<feature type="domain" description="Ferritin/DPS" evidence="3">
    <location>
        <begin position="19"/>
        <end position="155"/>
    </location>
</feature>
<evidence type="ECO:0000259" key="3">
    <source>
        <dbReference type="Pfam" id="PF00210"/>
    </source>
</evidence>
<dbReference type="Proteomes" id="UP000006860">
    <property type="component" value="Chromosome"/>
</dbReference>
<dbReference type="AlphaFoldDB" id="F0SHK7"/>
<dbReference type="Gene3D" id="1.20.1260.10">
    <property type="match status" value="1"/>
</dbReference>
<dbReference type="InterPro" id="IPR023188">
    <property type="entry name" value="DPS_DNA-bd_CS"/>
</dbReference>
<dbReference type="PIRSF" id="PIRSF005900">
    <property type="entry name" value="Dps"/>
    <property type="match status" value="1"/>
</dbReference>